<dbReference type="EMBL" id="BGZK01000801">
    <property type="protein sequence ID" value="GBP61005.1"/>
    <property type="molecule type" value="Genomic_DNA"/>
</dbReference>
<dbReference type="Proteomes" id="UP000299102">
    <property type="component" value="Unassembled WGS sequence"/>
</dbReference>
<dbReference type="AlphaFoldDB" id="A0A4C1XFM6"/>
<name>A0A4C1XFM6_EUMVA</name>
<keyword evidence="2" id="KW-1185">Reference proteome</keyword>
<comment type="caution">
    <text evidence="1">The sequence shown here is derived from an EMBL/GenBank/DDBJ whole genome shotgun (WGS) entry which is preliminary data.</text>
</comment>
<accession>A0A4C1XFM6</accession>
<proteinExistence type="predicted"/>
<organism evidence="1 2">
    <name type="scientific">Eumeta variegata</name>
    <name type="common">Bagworm moth</name>
    <name type="synonym">Eumeta japonica</name>
    <dbReference type="NCBI Taxonomy" id="151549"/>
    <lineage>
        <taxon>Eukaryota</taxon>
        <taxon>Metazoa</taxon>
        <taxon>Ecdysozoa</taxon>
        <taxon>Arthropoda</taxon>
        <taxon>Hexapoda</taxon>
        <taxon>Insecta</taxon>
        <taxon>Pterygota</taxon>
        <taxon>Neoptera</taxon>
        <taxon>Endopterygota</taxon>
        <taxon>Lepidoptera</taxon>
        <taxon>Glossata</taxon>
        <taxon>Ditrysia</taxon>
        <taxon>Tineoidea</taxon>
        <taxon>Psychidae</taxon>
        <taxon>Oiketicinae</taxon>
        <taxon>Eumeta</taxon>
    </lineage>
</organism>
<evidence type="ECO:0000313" key="1">
    <source>
        <dbReference type="EMBL" id="GBP61005.1"/>
    </source>
</evidence>
<sequence>MKLAIYCTSEWEDFWKRILGFISDVSVFLLLYRTTDAKYYFFLIRNSLQLGGGAESKADTGRIRNREWDQDFNGPWDQNYNEDFDWKRNIKKLELTMGSGLKAGSKLEPT</sequence>
<evidence type="ECO:0000313" key="2">
    <source>
        <dbReference type="Proteomes" id="UP000299102"/>
    </source>
</evidence>
<gene>
    <name evidence="1" type="ORF">EVAR_51771_1</name>
</gene>
<reference evidence="1 2" key="1">
    <citation type="journal article" date="2019" name="Commun. Biol.">
        <title>The bagworm genome reveals a unique fibroin gene that provides high tensile strength.</title>
        <authorList>
            <person name="Kono N."/>
            <person name="Nakamura H."/>
            <person name="Ohtoshi R."/>
            <person name="Tomita M."/>
            <person name="Numata K."/>
            <person name="Arakawa K."/>
        </authorList>
    </citation>
    <scope>NUCLEOTIDE SEQUENCE [LARGE SCALE GENOMIC DNA]</scope>
</reference>
<protein>
    <submittedName>
        <fullName evidence="1">Uncharacterized protein</fullName>
    </submittedName>
</protein>